<dbReference type="GO" id="GO:0016020">
    <property type="term" value="C:membrane"/>
    <property type="evidence" value="ECO:0007669"/>
    <property type="project" value="UniProtKB-SubCell"/>
</dbReference>
<feature type="transmembrane region" description="Helical" evidence="6">
    <location>
        <begin position="257"/>
        <end position="280"/>
    </location>
</feature>
<organism evidence="7 8">
    <name type="scientific">Brettanomyces naardenensis</name>
    <name type="common">Yeast</name>
    <dbReference type="NCBI Taxonomy" id="13370"/>
    <lineage>
        <taxon>Eukaryota</taxon>
        <taxon>Fungi</taxon>
        <taxon>Dikarya</taxon>
        <taxon>Ascomycota</taxon>
        <taxon>Saccharomycotina</taxon>
        <taxon>Pichiomycetes</taxon>
        <taxon>Pichiales</taxon>
        <taxon>Pichiaceae</taxon>
        <taxon>Brettanomyces</taxon>
    </lineage>
</organism>
<protein>
    <submittedName>
        <fullName evidence="7">DEKNAAC105583</fullName>
    </submittedName>
</protein>
<evidence type="ECO:0000256" key="4">
    <source>
        <dbReference type="ARBA" id="ARBA00023136"/>
    </source>
</evidence>
<proteinExistence type="predicted"/>
<feature type="transmembrane region" description="Helical" evidence="6">
    <location>
        <begin position="109"/>
        <end position="131"/>
    </location>
</feature>
<dbReference type="Proteomes" id="UP000290900">
    <property type="component" value="Unassembled WGS sequence"/>
</dbReference>
<comment type="subcellular location">
    <subcellularLocation>
        <location evidence="1">Membrane</location>
        <topology evidence="1">Multi-pass membrane protein</topology>
    </subcellularLocation>
</comment>
<dbReference type="PIRSF" id="PIRSF006060">
    <property type="entry name" value="AA_transporter"/>
    <property type="match status" value="1"/>
</dbReference>
<feature type="transmembrane region" description="Helical" evidence="6">
    <location>
        <begin position="458"/>
        <end position="480"/>
    </location>
</feature>
<dbReference type="Gene3D" id="1.20.1740.10">
    <property type="entry name" value="Amino acid/polyamine transporter I"/>
    <property type="match status" value="1"/>
</dbReference>
<feature type="transmembrane region" description="Helical" evidence="6">
    <location>
        <begin position="309"/>
        <end position="333"/>
    </location>
</feature>
<evidence type="ECO:0000313" key="8">
    <source>
        <dbReference type="Proteomes" id="UP000290900"/>
    </source>
</evidence>
<feature type="transmembrane region" description="Helical" evidence="6">
    <location>
        <begin position="35"/>
        <end position="58"/>
    </location>
</feature>
<evidence type="ECO:0000256" key="1">
    <source>
        <dbReference type="ARBA" id="ARBA00004141"/>
    </source>
</evidence>
<keyword evidence="2 6" id="KW-0812">Transmembrane</keyword>
<dbReference type="InParanoid" id="A0A448YTW4"/>
<dbReference type="InterPro" id="IPR002293">
    <property type="entry name" value="AA/rel_permease1"/>
</dbReference>
<evidence type="ECO:0000256" key="3">
    <source>
        <dbReference type="ARBA" id="ARBA00022989"/>
    </source>
</evidence>
<accession>A0A448YTW4</accession>
<keyword evidence="4 6" id="KW-0472">Membrane</keyword>
<dbReference type="OrthoDB" id="5982228at2759"/>
<dbReference type="FunFam" id="1.20.1740.10:FF:000025">
    <property type="entry name" value="High-affinity methionine permease"/>
    <property type="match status" value="1"/>
</dbReference>
<dbReference type="GO" id="GO:0015179">
    <property type="term" value="F:L-amino acid transmembrane transporter activity"/>
    <property type="evidence" value="ECO:0007669"/>
    <property type="project" value="TreeGrafter"/>
</dbReference>
<dbReference type="AlphaFoldDB" id="A0A448YTW4"/>
<feature type="transmembrane region" description="Helical" evidence="6">
    <location>
        <begin position="64"/>
        <end position="83"/>
    </location>
</feature>
<dbReference type="PANTHER" id="PTHR11785">
    <property type="entry name" value="AMINO ACID TRANSPORTER"/>
    <property type="match status" value="1"/>
</dbReference>
<feature type="transmembrane region" description="Helical" evidence="6">
    <location>
        <begin position="427"/>
        <end position="446"/>
    </location>
</feature>
<dbReference type="EMBL" id="CAACVR010000076">
    <property type="protein sequence ID" value="VEU24360.1"/>
    <property type="molecule type" value="Genomic_DNA"/>
</dbReference>
<feature type="transmembrane region" description="Helical" evidence="6">
    <location>
        <begin position="180"/>
        <end position="201"/>
    </location>
</feature>
<keyword evidence="3 6" id="KW-1133">Transmembrane helix</keyword>
<dbReference type="PANTHER" id="PTHR11785:SF498">
    <property type="entry name" value="HIGH-AFFINITY METHIONINE PERMEASE"/>
    <property type="match status" value="1"/>
</dbReference>
<feature type="transmembrane region" description="Helical" evidence="6">
    <location>
        <begin position="387"/>
        <end position="406"/>
    </location>
</feature>
<feature type="transmembrane region" description="Helical" evidence="6">
    <location>
        <begin position="151"/>
        <end position="168"/>
    </location>
</feature>
<dbReference type="STRING" id="13370.A0A448YTW4"/>
<evidence type="ECO:0000256" key="6">
    <source>
        <dbReference type="SAM" id="Phobius"/>
    </source>
</evidence>
<evidence type="ECO:0000256" key="2">
    <source>
        <dbReference type="ARBA" id="ARBA00022692"/>
    </source>
</evidence>
<dbReference type="FunCoup" id="A0A448YTW4">
    <property type="interactions" value="338"/>
</dbReference>
<keyword evidence="8" id="KW-1185">Reference proteome</keyword>
<feature type="region of interest" description="Disordered" evidence="5">
    <location>
        <begin position="526"/>
        <end position="546"/>
    </location>
</feature>
<evidence type="ECO:0000256" key="5">
    <source>
        <dbReference type="SAM" id="MobiDB-lite"/>
    </source>
</evidence>
<evidence type="ECO:0000313" key="7">
    <source>
        <dbReference type="EMBL" id="VEU24360.1"/>
    </source>
</evidence>
<sequence>MSSIKQDIETSEIELASGQVAPLDKNKKKIGPISAVGLIFNRMVGTGIFATTSTIYVLSGSVGLSLILWFVGALISLSGLYVYMEFGSAISKNGGEKNYLEYVYSRPKFLASAMYGAYIFFLGWAAGNSIVFGEYILTAADVEVTRWNQRGVGLACITFAFLVHSYSVKVGTYLQNILGLFKLVVILVITVTGWVALGGGIKGAPGKANFHHAFTGGPVTGYGVVTALYNIIWSFIGYSNANYALGEIKDPIKTLRIAAPIAVVVLAIIYMLVNIAYFAVVPLDVLADSGQIVAANFFRVAFGEKSQKALSVFVALSALGNVLAVIFAQGRIIQQLGREGILPFSSFFASQKPFNTPAAGLMEHWIICLITILAPPPGDAYNLIMNLVSYPMNIVNLLIAIGLLYLHLQHRRGKLAWNPPIKATIPLTIFFLLSSLYLVVAPYLAPTAGQSVYKHLPYYLHCVIALGVFAVGAVYWAIWAQVLPRLGGYRLDAKEVLGEDGFWRHKIIKVPNGAVTSSGSSSSIEAYSSNDHLDSTKEVPAGGISF</sequence>
<feature type="transmembrane region" description="Helical" evidence="6">
    <location>
        <begin position="221"/>
        <end position="245"/>
    </location>
</feature>
<gene>
    <name evidence="7" type="ORF">BRENAR_LOCUS5088</name>
</gene>
<name>A0A448YTW4_BRENA</name>
<dbReference type="InterPro" id="IPR050598">
    <property type="entry name" value="AminoAcid_Transporter"/>
</dbReference>
<dbReference type="Pfam" id="PF13520">
    <property type="entry name" value="AA_permease_2"/>
    <property type="match status" value="1"/>
</dbReference>
<reference evidence="7 8" key="1">
    <citation type="submission" date="2018-12" db="EMBL/GenBank/DDBJ databases">
        <authorList>
            <person name="Tiukova I."/>
            <person name="Dainat J."/>
        </authorList>
    </citation>
    <scope>NUCLEOTIDE SEQUENCE [LARGE SCALE GENOMIC DNA]</scope>
</reference>